<gene>
    <name evidence="2" type="ORF">EDC64_10259</name>
</gene>
<dbReference type="SUPFAM" id="SSF50346">
    <property type="entry name" value="PRC-barrel domain"/>
    <property type="match status" value="1"/>
</dbReference>
<dbReference type="PANTHER" id="PTHR36505">
    <property type="entry name" value="BLR1072 PROTEIN"/>
    <property type="match status" value="1"/>
</dbReference>
<dbReference type="PANTHER" id="PTHR36505:SF1">
    <property type="entry name" value="BLR1072 PROTEIN"/>
    <property type="match status" value="1"/>
</dbReference>
<organism evidence="2 3">
    <name type="scientific">Aquabacter spiritensis</name>
    <dbReference type="NCBI Taxonomy" id="933073"/>
    <lineage>
        <taxon>Bacteria</taxon>
        <taxon>Pseudomonadati</taxon>
        <taxon>Pseudomonadota</taxon>
        <taxon>Alphaproteobacteria</taxon>
        <taxon>Hyphomicrobiales</taxon>
        <taxon>Xanthobacteraceae</taxon>
        <taxon>Aquabacter</taxon>
    </lineage>
</organism>
<proteinExistence type="predicted"/>
<dbReference type="EMBL" id="SMAI01000002">
    <property type="protein sequence ID" value="TCT06582.1"/>
    <property type="molecule type" value="Genomic_DNA"/>
</dbReference>
<evidence type="ECO:0000313" key="2">
    <source>
        <dbReference type="EMBL" id="TCT06582.1"/>
    </source>
</evidence>
<dbReference type="Proteomes" id="UP000294664">
    <property type="component" value="Unassembled WGS sequence"/>
</dbReference>
<reference evidence="2 3" key="1">
    <citation type="submission" date="2019-03" db="EMBL/GenBank/DDBJ databases">
        <title>Genomic Encyclopedia of Type Strains, Phase IV (KMG-IV): sequencing the most valuable type-strain genomes for metagenomic binning, comparative biology and taxonomic classification.</title>
        <authorList>
            <person name="Goeker M."/>
        </authorList>
    </citation>
    <scope>NUCLEOTIDE SEQUENCE [LARGE SCALE GENOMIC DNA]</scope>
    <source>
        <strain evidence="2 3">DSM 9035</strain>
    </source>
</reference>
<dbReference type="Pfam" id="PF05239">
    <property type="entry name" value="PRC"/>
    <property type="match status" value="1"/>
</dbReference>
<evidence type="ECO:0000259" key="1">
    <source>
        <dbReference type="Pfam" id="PF05239"/>
    </source>
</evidence>
<dbReference type="InterPro" id="IPR027275">
    <property type="entry name" value="PRC-brl_dom"/>
</dbReference>
<keyword evidence="3" id="KW-1185">Reference proteome</keyword>
<sequence>MAHEDETAVLISAGKVQGADVYNTEGEHVGIVHDLMIEKQTGQISSAILAIGSILGMGGEHQPVPWHSLKYDTRQKGYVLGIPLAQMQDAPEEPEEAWAPVAKLT</sequence>
<comment type="caution">
    <text evidence="2">The sequence shown here is derived from an EMBL/GenBank/DDBJ whole genome shotgun (WGS) entry which is preliminary data.</text>
</comment>
<protein>
    <submittedName>
        <fullName evidence="2">Sporulation protein YlmC with PRC-barrel domain</fullName>
    </submittedName>
</protein>
<dbReference type="InterPro" id="IPR011033">
    <property type="entry name" value="PRC_barrel-like_sf"/>
</dbReference>
<dbReference type="AlphaFoldDB" id="A0A4R3M0S0"/>
<accession>A0A4R3M0S0</accession>
<feature type="domain" description="PRC-barrel" evidence="1">
    <location>
        <begin position="12"/>
        <end position="75"/>
    </location>
</feature>
<dbReference type="OrthoDB" id="7274881at2"/>
<dbReference type="RefSeq" id="WP_132030077.1">
    <property type="nucleotide sequence ID" value="NZ_SMAI01000002.1"/>
</dbReference>
<dbReference type="Gene3D" id="2.30.30.240">
    <property type="entry name" value="PRC-barrel domain"/>
    <property type="match status" value="1"/>
</dbReference>
<name>A0A4R3M0S0_9HYPH</name>
<evidence type="ECO:0000313" key="3">
    <source>
        <dbReference type="Proteomes" id="UP000294664"/>
    </source>
</evidence>